<proteinExistence type="predicted"/>
<dbReference type="Gene3D" id="3.40.630.30">
    <property type="match status" value="1"/>
</dbReference>
<reference evidence="5 7" key="1">
    <citation type="journal article" date="2019" name="Nat. Microbiol.">
        <title>Expanding anaerobic alkane metabolism in the domain of Archaea.</title>
        <authorList>
            <person name="Wang Y."/>
            <person name="Wegener G."/>
            <person name="Hou J."/>
            <person name="Wang F."/>
            <person name="Xiao X."/>
        </authorList>
    </citation>
    <scope>NUCLEOTIDE SEQUENCE [LARGE SCALE GENOMIC DNA]</scope>
    <source>
        <strain evidence="5">WYZ-LMO11</strain>
    </source>
</reference>
<evidence type="ECO:0000256" key="1">
    <source>
        <dbReference type="ARBA" id="ARBA00022679"/>
    </source>
</evidence>
<accession>A0A523BAX7</accession>
<dbReference type="PANTHER" id="PTHR23091:SF4">
    <property type="entry name" value="N-TERMINAL AMINO-ACID N(ALPHA)-ACETYLTRANSFERASE NATA"/>
    <property type="match status" value="1"/>
</dbReference>
<dbReference type="PROSITE" id="PS51186">
    <property type="entry name" value="GNAT"/>
    <property type="match status" value="1"/>
</dbReference>
<evidence type="ECO:0000256" key="2">
    <source>
        <dbReference type="ARBA" id="ARBA00023315"/>
    </source>
</evidence>
<dbReference type="PANTHER" id="PTHR23091">
    <property type="entry name" value="N-TERMINAL ACETYLTRANSFERASE"/>
    <property type="match status" value="1"/>
</dbReference>
<dbReference type="GO" id="GO:0008999">
    <property type="term" value="F:protein-N-terminal-alanine acetyltransferase activity"/>
    <property type="evidence" value="ECO:0007669"/>
    <property type="project" value="UniProtKB-EC"/>
</dbReference>
<reference evidence="4 6" key="2">
    <citation type="journal article" date="2019" name="Nat. Microbiol.">
        <title>Wide diversity of methane and short-chain alkane metabolisms in uncultured archaea.</title>
        <authorList>
            <person name="Borrel G."/>
            <person name="Adam P.S."/>
            <person name="McKay L.J."/>
            <person name="Chen L.X."/>
            <person name="Sierra-Garcia I.N."/>
            <person name="Sieber C.M."/>
            <person name="Letourneur Q."/>
            <person name="Ghozlane A."/>
            <person name="Andersen G.L."/>
            <person name="Li W.J."/>
            <person name="Hallam S.J."/>
            <person name="Muyzer G."/>
            <person name="de Oliveira V.M."/>
            <person name="Inskeep W.P."/>
            <person name="Banfield J.F."/>
            <person name="Gribaldo S."/>
        </authorList>
    </citation>
    <scope>NUCLEOTIDE SEQUENCE [LARGE SCALE GENOMIC DNA]</scope>
    <source>
        <strain evidence="4">Verst-YHS</strain>
    </source>
</reference>
<dbReference type="GO" id="GO:0031415">
    <property type="term" value="C:NatA complex"/>
    <property type="evidence" value="ECO:0007669"/>
    <property type="project" value="InterPro"/>
</dbReference>
<dbReference type="NCBIfam" id="TIGR01575">
    <property type="entry name" value="rimI"/>
    <property type="match status" value="1"/>
</dbReference>
<dbReference type="Pfam" id="PF00583">
    <property type="entry name" value="Acetyltransf_1"/>
    <property type="match status" value="1"/>
</dbReference>
<dbReference type="Proteomes" id="UP000316080">
    <property type="component" value="Unassembled WGS sequence"/>
</dbReference>
<dbReference type="InterPro" id="IPR000182">
    <property type="entry name" value="GNAT_dom"/>
</dbReference>
<dbReference type="Proteomes" id="UP000317265">
    <property type="component" value="Unassembled WGS sequence"/>
</dbReference>
<dbReference type="EMBL" id="RXIH01000008">
    <property type="protein sequence ID" value="RZN57336.1"/>
    <property type="molecule type" value="Genomic_DNA"/>
</dbReference>
<protein>
    <submittedName>
        <fullName evidence="5">Ribosomal-protein-alanine N-acetyltransferase</fullName>
        <ecNumber evidence="5">2.3.1.267</ecNumber>
    </submittedName>
</protein>
<dbReference type="InterPro" id="IPR006464">
    <property type="entry name" value="AcTrfase_RimI/Ard1"/>
</dbReference>
<dbReference type="CDD" id="cd04301">
    <property type="entry name" value="NAT_SF"/>
    <property type="match status" value="1"/>
</dbReference>
<evidence type="ECO:0000313" key="4">
    <source>
        <dbReference type="EMBL" id="RZN57336.1"/>
    </source>
</evidence>
<gene>
    <name evidence="5" type="primary">rimI</name>
    <name evidence="5" type="ORF">DSO09_05285</name>
    <name evidence="4" type="ORF">EF809_01090</name>
</gene>
<keyword evidence="1 5" id="KW-0808">Transferase</keyword>
<organism evidence="5 7">
    <name type="scientific">Thermoproteota archaeon</name>
    <dbReference type="NCBI Taxonomy" id="2056631"/>
    <lineage>
        <taxon>Archaea</taxon>
        <taxon>Thermoproteota</taxon>
    </lineage>
</organism>
<dbReference type="SUPFAM" id="SSF55729">
    <property type="entry name" value="Acyl-CoA N-acyltransferases (Nat)"/>
    <property type="match status" value="1"/>
</dbReference>
<keyword evidence="2 5" id="KW-0012">Acyltransferase</keyword>
<comment type="caution">
    <text evidence="5">The sequence shown here is derived from an EMBL/GenBank/DDBJ whole genome shotgun (WGS) entry which is preliminary data.</text>
</comment>
<evidence type="ECO:0000313" key="5">
    <source>
        <dbReference type="EMBL" id="TDA38075.1"/>
    </source>
</evidence>
<dbReference type="InterPro" id="IPR045047">
    <property type="entry name" value="Ard1-like"/>
</dbReference>
<evidence type="ECO:0000313" key="6">
    <source>
        <dbReference type="Proteomes" id="UP000316080"/>
    </source>
</evidence>
<dbReference type="InterPro" id="IPR016181">
    <property type="entry name" value="Acyl_CoA_acyltransferase"/>
</dbReference>
<dbReference type="EMBL" id="QNVI01000060">
    <property type="protein sequence ID" value="TDA38075.1"/>
    <property type="molecule type" value="Genomic_DNA"/>
</dbReference>
<dbReference type="AlphaFoldDB" id="A0A523BAX7"/>
<feature type="domain" description="N-acetyltransferase" evidence="3">
    <location>
        <begin position="2"/>
        <end position="145"/>
    </location>
</feature>
<sequence length="149" mass="17435">MIKIRKANINDLKEIYRIEKESFPDPYPYGLLKAFLFHPGVYLVAIVEEKIIGYCIGIIRNEDIGHIISIAVDKNYRRRGIGTILLRNTINELMKLGARKIRIEVRESNIAAIKLYEKIGFREKEKIYGYYSDDETAIVMFLELENHQK</sequence>
<evidence type="ECO:0000313" key="7">
    <source>
        <dbReference type="Proteomes" id="UP000317265"/>
    </source>
</evidence>
<dbReference type="EC" id="2.3.1.267" evidence="5"/>
<name>A0A523BAX7_9CREN</name>
<evidence type="ECO:0000259" key="3">
    <source>
        <dbReference type="PROSITE" id="PS51186"/>
    </source>
</evidence>